<sequence length="57" mass="6640">MGILAYCFLLPYNFLFCETAGFRLNAPASPRWIGLPRPQLLWQHNWCTLEKTLADLK</sequence>
<keyword evidence="2" id="KW-1185">Reference proteome</keyword>
<dbReference type="EMBL" id="CADCXN010000132">
    <property type="protein sequence ID" value="CAA9893048.1"/>
    <property type="molecule type" value="Genomic_DNA"/>
</dbReference>
<gene>
    <name evidence="1" type="ORF">METHB2_970001</name>
</gene>
<evidence type="ECO:0000313" key="2">
    <source>
        <dbReference type="Proteomes" id="UP000494216"/>
    </source>
</evidence>
<protein>
    <submittedName>
        <fullName evidence="1">Uncharacterized protein</fullName>
    </submittedName>
</protein>
<dbReference type="AlphaFoldDB" id="A0A8S0XW82"/>
<reference evidence="1 2" key="1">
    <citation type="submission" date="2020-02" db="EMBL/GenBank/DDBJ databases">
        <authorList>
            <person name="Hogendoorn C."/>
        </authorList>
    </citation>
    <scope>NUCLEOTIDE SEQUENCE [LARGE SCALE GENOMIC DNA]</scope>
    <source>
        <strain evidence="1">METHB21</strain>
    </source>
</reference>
<proteinExistence type="predicted"/>
<comment type="caution">
    <text evidence="1">The sequence shown here is derived from an EMBL/GenBank/DDBJ whole genome shotgun (WGS) entry which is preliminary data.</text>
</comment>
<evidence type="ECO:0000313" key="1">
    <source>
        <dbReference type="EMBL" id="CAA9893048.1"/>
    </source>
</evidence>
<organism evidence="1 2">
    <name type="scientific">Candidatus Methylobacter favarea</name>
    <dbReference type="NCBI Taxonomy" id="2707345"/>
    <lineage>
        <taxon>Bacteria</taxon>
        <taxon>Pseudomonadati</taxon>
        <taxon>Pseudomonadota</taxon>
        <taxon>Gammaproteobacteria</taxon>
        <taxon>Methylococcales</taxon>
        <taxon>Methylococcaceae</taxon>
        <taxon>Methylobacter</taxon>
    </lineage>
</organism>
<dbReference type="Proteomes" id="UP000494216">
    <property type="component" value="Unassembled WGS sequence"/>
</dbReference>
<name>A0A8S0XW82_9GAMM</name>
<accession>A0A8S0XW82</accession>